<evidence type="ECO:0000313" key="2">
    <source>
        <dbReference type="EMBL" id="GAG84537.1"/>
    </source>
</evidence>
<feature type="transmembrane region" description="Helical" evidence="1">
    <location>
        <begin position="166"/>
        <end position="188"/>
    </location>
</feature>
<dbReference type="GO" id="GO:0140359">
    <property type="term" value="F:ABC-type transporter activity"/>
    <property type="evidence" value="ECO:0007669"/>
    <property type="project" value="InterPro"/>
</dbReference>
<feature type="transmembrane region" description="Helical" evidence="1">
    <location>
        <begin position="200"/>
        <end position="221"/>
    </location>
</feature>
<feature type="transmembrane region" description="Helical" evidence="1">
    <location>
        <begin position="21"/>
        <end position="42"/>
    </location>
</feature>
<sequence>MKNAAVVFKKEIKEVIKNKNIWMPILIITAIFSIAMPLFFILGSNSLLKDEDTINFINKMFGQVGDPLRVLIGFILKQLLIFLLILPAMVPSLIAPSSVIMEKENNTLEPLLATPLKTSELLLGKSLTALVPSFVISTVNFIILTIVVDVAAFIRLGYAPLPTMEWVIVAFLLSPILSFIITMASVIVSSKSTDIRSAQGIGAVIIVPIYLVIGLQLAGFFLLNITYLLIGCLVLLAVCPLVLRLAVKIFDRENILTKWKMK</sequence>
<accession>X1BTQ9</accession>
<evidence type="ECO:0008006" key="3">
    <source>
        <dbReference type="Google" id="ProtNLM"/>
    </source>
</evidence>
<gene>
    <name evidence="2" type="ORF">S01H4_22057</name>
</gene>
<dbReference type="Pfam" id="PF12679">
    <property type="entry name" value="ABC2_membrane_2"/>
    <property type="match status" value="1"/>
</dbReference>
<feature type="non-terminal residue" evidence="2">
    <location>
        <position position="262"/>
    </location>
</feature>
<feature type="transmembrane region" description="Helical" evidence="1">
    <location>
        <begin position="127"/>
        <end position="154"/>
    </location>
</feature>
<comment type="caution">
    <text evidence="2">The sequence shown here is derived from an EMBL/GenBank/DDBJ whole genome shotgun (WGS) entry which is preliminary data.</text>
</comment>
<protein>
    <recommendedName>
        <fullName evidence="3">ABC-2 type transporter domain-containing protein</fullName>
    </recommendedName>
</protein>
<reference evidence="2" key="1">
    <citation type="journal article" date="2014" name="Front. Microbiol.">
        <title>High frequency of phylogenetically diverse reductive dehalogenase-homologous genes in deep subseafloor sedimentary metagenomes.</title>
        <authorList>
            <person name="Kawai M."/>
            <person name="Futagami T."/>
            <person name="Toyoda A."/>
            <person name="Takaki Y."/>
            <person name="Nishi S."/>
            <person name="Hori S."/>
            <person name="Arai W."/>
            <person name="Tsubouchi T."/>
            <person name="Morono Y."/>
            <person name="Uchiyama I."/>
            <person name="Ito T."/>
            <person name="Fujiyama A."/>
            <person name="Inagaki F."/>
            <person name="Takami H."/>
        </authorList>
    </citation>
    <scope>NUCLEOTIDE SEQUENCE</scope>
    <source>
        <strain evidence="2">Expedition CK06-06</strain>
    </source>
</reference>
<feature type="transmembrane region" description="Helical" evidence="1">
    <location>
        <begin position="227"/>
        <end position="247"/>
    </location>
</feature>
<organism evidence="2">
    <name type="scientific">marine sediment metagenome</name>
    <dbReference type="NCBI Taxonomy" id="412755"/>
    <lineage>
        <taxon>unclassified sequences</taxon>
        <taxon>metagenomes</taxon>
        <taxon>ecological metagenomes</taxon>
    </lineage>
</organism>
<keyword evidence="1" id="KW-0812">Transmembrane</keyword>
<keyword evidence="1" id="KW-1133">Transmembrane helix</keyword>
<keyword evidence="1" id="KW-0472">Membrane</keyword>
<proteinExistence type="predicted"/>
<dbReference type="AlphaFoldDB" id="X1BTQ9"/>
<name>X1BTQ9_9ZZZZ</name>
<dbReference type="PANTHER" id="PTHR43471">
    <property type="entry name" value="ABC TRANSPORTER PERMEASE"/>
    <property type="match status" value="1"/>
</dbReference>
<dbReference type="EMBL" id="BART01010058">
    <property type="protein sequence ID" value="GAG84537.1"/>
    <property type="molecule type" value="Genomic_DNA"/>
</dbReference>
<dbReference type="GO" id="GO:0016020">
    <property type="term" value="C:membrane"/>
    <property type="evidence" value="ECO:0007669"/>
    <property type="project" value="UniProtKB-SubCell"/>
</dbReference>
<evidence type="ECO:0000256" key="1">
    <source>
        <dbReference type="SAM" id="Phobius"/>
    </source>
</evidence>
<feature type="transmembrane region" description="Helical" evidence="1">
    <location>
        <begin position="70"/>
        <end position="94"/>
    </location>
</feature>
<dbReference type="PANTHER" id="PTHR43471:SF1">
    <property type="entry name" value="ABC TRANSPORTER PERMEASE PROTEIN NOSY-RELATED"/>
    <property type="match status" value="1"/>
</dbReference>